<evidence type="ECO:0000313" key="3">
    <source>
        <dbReference type="Proteomes" id="UP000184699"/>
    </source>
</evidence>
<proteinExistence type="predicted"/>
<organism evidence="2 3">
    <name type="scientific">Agromyces cerinus subsp. cerinus</name>
    <dbReference type="NCBI Taxonomy" id="232089"/>
    <lineage>
        <taxon>Bacteria</taxon>
        <taxon>Bacillati</taxon>
        <taxon>Actinomycetota</taxon>
        <taxon>Actinomycetes</taxon>
        <taxon>Micrococcales</taxon>
        <taxon>Microbacteriaceae</taxon>
        <taxon>Agromyces</taxon>
    </lineage>
</organism>
<feature type="compositionally biased region" description="Basic residues" evidence="1">
    <location>
        <begin position="17"/>
        <end position="28"/>
    </location>
</feature>
<dbReference type="Proteomes" id="UP000184699">
    <property type="component" value="Unassembled WGS sequence"/>
</dbReference>
<reference evidence="3" key="1">
    <citation type="submission" date="2016-11" db="EMBL/GenBank/DDBJ databases">
        <authorList>
            <person name="Varghese N."/>
            <person name="Submissions S."/>
        </authorList>
    </citation>
    <scope>NUCLEOTIDE SEQUENCE [LARGE SCALE GENOMIC DNA]</scope>
    <source>
        <strain evidence="3">DSM 8595</strain>
    </source>
</reference>
<evidence type="ECO:0000256" key="1">
    <source>
        <dbReference type="SAM" id="MobiDB-lite"/>
    </source>
</evidence>
<feature type="region of interest" description="Disordered" evidence="1">
    <location>
        <begin position="1"/>
        <end position="35"/>
    </location>
</feature>
<dbReference type="AlphaFoldDB" id="A0A1N6DIM2"/>
<gene>
    <name evidence="2" type="ORF">SAMN05443544_0286</name>
</gene>
<dbReference type="STRING" id="232089.SAMN05443544_0286"/>
<protein>
    <recommendedName>
        <fullName evidence="4">Zinicin-like metallopeptidase</fullName>
    </recommendedName>
</protein>
<name>A0A1N6DIM2_9MICO</name>
<dbReference type="SUPFAM" id="SSF55486">
    <property type="entry name" value="Metalloproteases ('zincins'), catalytic domain"/>
    <property type="match status" value="1"/>
</dbReference>
<accession>A0A1N6DIM2</accession>
<sequence>MEGMPRSRRVASEPRSPRRLARDRHGRGLRSAVTGPHLPMLHNRLDEFDVTVGTTAAYLRGLWPELEGVVFEVAQGPAEAIHDDHVDRWKVFHDERRIVFYRLPIVRFLRLQEGEEREEKLLIESCVFRAIADLLGKDPWELAPGRYRHL</sequence>
<evidence type="ECO:0008006" key="4">
    <source>
        <dbReference type="Google" id="ProtNLM"/>
    </source>
</evidence>
<evidence type="ECO:0000313" key="2">
    <source>
        <dbReference type="EMBL" id="SIN70669.1"/>
    </source>
</evidence>
<dbReference type="EMBL" id="FSRJ01000001">
    <property type="protein sequence ID" value="SIN70669.1"/>
    <property type="molecule type" value="Genomic_DNA"/>
</dbReference>
<keyword evidence="3" id="KW-1185">Reference proteome</keyword>